<dbReference type="InterPro" id="IPR001466">
    <property type="entry name" value="Beta-lactam-related"/>
</dbReference>
<dbReference type="InterPro" id="IPR058664">
    <property type="entry name" value="ARB_00930-like_C"/>
</dbReference>
<evidence type="ECO:0000259" key="3">
    <source>
        <dbReference type="Pfam" id="PF26335"/>
    </source>
</evidence>
<evidence type="ECO:0000313" key="4">
    <source>
        <dbReference type="EMBL" id="PTB42421.1"/>
    </source>
</evidence>
<accession>A0A2T3ZC89</accession>
<proteinExistence type="inferred from homology"/>
<dbReference type="Pfam" id="PF26335">
    <property type="entry name" value="ARB_00930_C"/>
    <property type="match status" value="1"/>
</dbReference>
<dbReference type="InterPro" id="IPR051478">
    <property type="entry name" value="Beta-lactamase-like_AB/R"/>
</dbReference>
<dbReference type="Proteomes" id="UP000240493">
    <property type="component" value="Unassembled WGS sequence"/>
</dbReference>
<comment type="similarity">
    <text evidence="1">Belongs to the beta-lactamase family.</text>
</comment>
<sequence>MSIHEAAPMFEFHHSPQNFDPRGVSEVNSDTVYRLASMTKLFTVLSLLRIDGINLEDPITKYLPELRDIHKEASAQDTIHVVDWDSITLEALAAHQGGIGADYLVNFPGDWTAKGLLPADNTTRLQCSGFFGLRPCNRKDFFDNFGKRPPVYAPFTTPVYSNIGTTLLGLVIESVTNHTYQDWIQQSIFDPIKMNRSFLSSPPESQGFIPINNIDWSVELGVEAPTGAIFSTISDLMAFGKAILSYEMLSPVRTRKWMKPLASTSSISTLVGAPWEIYRTNNVTKDGRMIEFYTKAGDLFSYHSVIALIPDYDLVMVALVGGPEVSGATTYQLIGEASTALLPVIEAAGKAKAHNQYAGTYTDPSTNSSLILSLDDGPGLSVTKWQVRGVNVIETPLLGESPAIPPRVRLYPSNLSTSNQTAWRVLFDGSADEAAAEDALYPWDQFSCSSWSTLDKLVYQFQAQDLFIFGMTEEDGGDYKAIKINLPAYQVELARVVE</sequence>
<dbReference type="AlphaFoldDB" id="A0A2T3ZC89"/>
<dbReference type="PANTHER" id="PTHR22935">
    <property type="entry name" value="PENICILLIN-BINDING PROTEIN"/>
    <property type="match status" value="1"/>
</dbReference>
<dbReference type="Pfam" id="PF00144">
    <property type="entry name" value="Beta-lactamase"/>
    <property type="match status" value="1"/>
</dbReference>
<reference evidence="4 5" key="1">
    <citation type="submission" date="2016-07" db="EMBL/GenBank/DDBJ databases">
        <title>Multiple horizontal gene transfer events from other fungi enriched the ability of initially mycotrophic Trichoderma (Ascomycota) to feed on dead plant biomass.</title>
        <authorList>
            <consortium name="DOE Joint Genome Institute"/>
            <person name="Aerts A."/>
            <person name="Atanasova L."/>
            <person name="Chenthamara K."/>
            <person name="Zhang J."/>
            <person name="Grujic M."/>
            <person name="Henrissat B."/>
            <person name="Kuo A."/>
            <person name="Salamov A."/>
            <person name="Lipzen A."/>
            <person name="Labutti K."/>
            <person name="Barry K."/>
            <person name="Miao Y."/>
            <person name="Rahimi M.J."/>
            <person name="Shen Q."/>
            <person name="Grigoriev I.V."/>
            <person name="Kubicek C.P."/>
            <person name="Druzhinina I.S."/>
        </authorList>
    </citation>
    <scope>NUCLEOTIDE SEQUENCE [LARGE SCALE GENOMIC DNA]</scope>
    <source>
        <strain evidence="4 5">CBS 433.97</strain>
    </source>
</reference>
<dbReference type="OrthoDB" id="10250282at2759"/>
<name>A0A2T3ZC89_TRIA4</name>
<evidence type="ECO:0000313" key="5">
    <source>
        <dbReference type="Proteomes" id="UP000240493"/>
    </source>
</evidence>
<keyword evidence="5" id="KW-1185">Reference proteome</keyword>
<feature type="domain" description="Beta-lactamase-like ARB-00930-like C-terminal" evidence="3">
    <location>
        <begin position="350"/>
        <end position="496"/>
    </location>
</feature>
<dbReference type="PANTHER" id="PTHR22935:SF95">
    <property type="entry name" value="BETA-LACTAMASE-LIKE 1-RELATED"/>
    <property type="match status" value="1"/>
</dbReference>
<dbReference type="Gene3D" id="3.40.710.10">
    <property type="entry name" value="DD-peptidase/beta-lactamase superfamily"/>
    <property type="match status" value="1"/>
</dbReference>
<feature type="domain" description="Beta-lactamase-related" evidence="2">
    <location>
        <begin position="26"/>
        <end position="328"/>
    </location>
</feature>
<gene>
    <name evidence="4" type="ORF">M441DRAFT_137830</name>
</gene>
<dbReference type="STRING" id="1042311.A0A2T3ZC89"/>
<dbReference type="SUPFAM" id="SSF56601">
    <property type="entry name" value="beta-lactamase/transpeptidase-like"/>
    <property type="match status" value="1"/>
</dbReference>
<evidence type="ECO:0000256" key="1">
    <source>
        <dbReference type="ARBA" id="ARBA00038473"/>
    </source>
</evidence>
<evidence type="ECO:0000259" key="2">
    <source>
        <dbReference type="Pfam" id="PF00144"/>
    </source>
</evidence>
<protein>
    <submittedName>
        <fullName evidence="4">Uncharacterized protein</fullName>
    </submittedName>
</protein>
<dbReference type="EMBL" id="KZ679260">
    <property type="protein sequence ID" value="PTB42421.1"/>
    <property type="molecule type" value="Genomic_DNA"/>
</dbReference>
<organism evidence="4 5">
    <name type="scientific">Trichoderma asperellum (strain ATCC 204424 / CBS 433.97 / NBRC 101777)</name>
    <dbReference type="NCBI Taxonomy" id="1042311"/>
    <lineage>
        <taxon>Eukaryota</taxon>
        <taxon>Fungi</taxon>
        <taxon>Dikarya</taxon>
        <taxon>Ascomycota</taxon>
        <taxon>Pezizomycotina</taxon>
        <taxon>Sordariomycetes</taxon>
        <taxon>Hypocreomycetidae</taxon>
        <taxon>Hypocreales</taxon>
        <taxon>Hypocreaceae</taxon>
        <taxon>Trichoderma</taxon>
    </lineage>
</organism>
<dbReference type="InterPro" id="IPR012338">
    <property type="entry name" value="Beta-lactam/transpept-like"/>
</dbReference>